<evidence type="ECO:0000256" key="1">
    <source>
        <dbReference type="SAM" id="MobiDB-lite"/>
    </source>
</evidence>
<dbReference type="OrthoDB" id="5578329at2759"/>
<sequence length="147" mass="15131">MSAQASSTPTDSPSGSPIQPLHNPSQAAHVSVPQAPVGTQPAPGAPTQQPKPGSAAQALLAKKMAKTNNPKFVSPTDKMMTPVTQKLNAAKQKRFAKGAKPSGALFTQREGGSGSSDEATSDKDADKPTSTEGPSDSKIKHDDDNPF</sequence>
<gene>
    <name evidence="2" type="ORF">CONPUDRAFT_102753</name>
</gene>
<feature type="region of interest" description="Disordered" evidence="1">
    <location>
        <begin position="1"/>
        <end position="147"/>
    </location>
</feature>
<proteinExistence type="predicted"/>
<dbReference type="KEGG" id="cput:CONPUDRAFT_102753"/>
<feature type="compositionally biased region" description="Low complexity" evidence="1">
    <location>
        <begin position="38"/>
        <end position="62"/>
    </location>
</feature>
<dbReference type="EMBL" id="JH711577">
    <property type="protein sequence ID" value="EIW82052.1"/>
    <property type="molecule type" value="Genomic_DNA"/>
</dbReference>
<organism evidence="2 3">
    <name type="scientific">Coniophora puteana (strain RWD-64-598)</name>
    <name type="common">Brown rot fungus</name>
    <dbReference type="NCBI Taxonomy" id="741705"/>
    <lineage>
        <taxon>Eukaryota</taxon>
        <taxon>Fungi</taxon>
        <taxon>Dikarya</taxon>
        <taxon>Basidiomycota</taxon>
        <taxon>Agaricomycotina</taxon>
        <taxon>Agaricomycetes</taxon>
        <taxon>Agaricomycetidae</taxon>
        <taxon>Boletales</taxon>
        <taxon>Coniophorineae</taxon>
        <taxon>Coniophoraceae</taxon>
        <taxon>Coniophora</taxon>
    </lineage>
</organism>
<feature type="compositionally biased region" description="Low complexity" evidence="1">
    <location>
        <begin position="1"/>
        <end position="17"/>
    </location>
</feature>
<dbReference type="Proteomes" id="UP000053558">
    <property type="component" value="Unassembled WGS sequence"/>
</dbReference>
<feature type="compositionally biased region" description="Basic and acidic residues" evidence="1">
    <location>
        <begin position="120"/>
        <end position="147"/>
    </location>
</feature>
<dbReference type="Pfam" id="PF05032">
    <property type="entry name" value="Spo12"/>
    <property type="match status" value="1"/>
</dbReference>
<keyword evidence="3" id="KW-1185">Reference proteome</keyword>
<reference evidence="3" key="1">
    <citation type="journal article" date="2012" name="Science">
        <title>The Paleozoic origin of enzymatic lignin decomposition reconstructed from 31 fungal genomes.</title>
        <authorList>
            <person name="Floudas D."/>
            <person name="Binder M."/>
            <person name="Riley R."/>
            <person name="Barry K."/>
            <person name="Blanchette R.A."/>
            <person name="Henrissat B."/>
            <person name="Martinez A.T."/>
            <person name="Otillar R."/>
            <person name="Spatafora J.W."/>
            <person name="Yadav J.S."/>
            <person name="Aerts A."/>
            <person name="Benoit I."/>
            <person name="Boyd A."/>
            <person name="Carlson A."/>
            <person name="Copeland A."/>
            <person name="Coutinho P.M."/>
            <person name="de Vries R.P."/>
            <person name="Ferreira P."/>
            <person name="Findley K."/>
            <person name="Foster B."/>
            <person name="Gaskell J."/>
            <person name="Glotzer D."/>
            <person name="Gorecki P."/>
            <person name="Heitman J."/>
            <person name="Hesse C."/>
            <person name="Hori C."/>
            <person name="Igarashi K."/>
            <person name="Jurgens J.A."/>
            <person name="Kallen N."/>
            <person name="Kersten P."/>
            <person name="Kohler A."/>
            <person name="Kuees U."/>
            <person name="Kumar T.K.A."/>
            <person name="Kuo A."/>
            <person name="LaButti K."/>
            <person name="Larrondo L.F."/>
            <person name="Lindquist E."/>
            <person name="Ling A."/>
            <person name="Lombard V."/>
            <person name="Lucas S."/>
            <person name="Lundell T."/>
            <person name="Martin R."/>
            <person name="McLaughlin D.J."/>
            <person name="Morgenstern I."/>
            <person name="Morin E."/>
            <person name="Murat C."/>
            <person name="Nagy L.G."/>
            <person name="Nolan M."/>
            <person name="Ohm R.A."/>
            <person name="Patyshakuliyeva A."/>
            <person name="Rokas A."/>
            <person name="Ruiz-Duenas F.J."/>
            <person name="Sabat G."/>
            <person name="Salamov A."/>
            <person name="Samejima M."/>
            <person name="Schmutz J."/>
            <person name="Slot J.C."/>
            <person name="St John F."/>
            <person name="Stenlid J."/>
            <person name="Sun H."/>
            <person name="Sun S."/>
            <person name="Syed K."/>
            <person name="Tsang A."/>
            <person name="Wiebenga A."/>
            <person name="Young D."/>
            <person name="Pisabarro A."/>
            <person name="Eastwood D.C."/>
            <person name="Martin F."/>
            <person name="Cullen D."/>
            <person name="Grigoriev I.V."/>
            <person name="Hibbett D.S."/>
        </authorList>
    </citation>
    <scope>NUCLEOTIDE SEQUENCE [LARGE SCALE GENOMIC DNA]</scope>
    <source>
        <strain evidence="3">RWD-64-598 SS2</strain>
    </source>
</reference>
<protein>
    <submittedName>
        <fullName evidence="2">Uncharacterized protein</fullName>
    </submittedName>
</protein>
<dbReference type="RefSeq" id="XP_007767860.1">
    <property type="nucleotide sequence ID" value="XM_007769670.1"/>
</dbReference>
<evidence type="ECO:0000313" key="2">
    <source>
        <dbReference type="EMBL" id="EIW82052.1"/>
    </source>
</evidence>
<dbReference type="InterPro" id="IPR007727">
    <property type="entry name" value="Spo12"/>
</dbReference>
<name>A0A5M3MSB7_CONPW</name>
<dbReference type="AlphaFoldDB" id="A0A5M3MSB7"/>
<dbReference type="GeneID" id="19198380"/>
<accession>A0A5M3MSB7</accession>
<evidence type="ECO:0000313" key="3">
    <source>
        <dbReference type="Proteomes" id="UP000053558"/>
    </source>
</evidence>
<dbReference type="OMA" id="NMMTPCS"/>
<comment type="caution">
    <text evidence="2">The sequence shown here is derived from an EMBL/GenBank/DDBJ whole genome shotgun (WGS) entry which is preliminary data.</text>
</comment>